<dbReference type="EMBL" id="MCFI01000016">
    <property type="protein sequence ID" value="ORY79097.1"/>
    <property type="molecule type" value="Genomic_DNA"/>
</dbReference>
<sequence>MKNKVAEGCPFIFIRLELEARKTRGRTHKRVRQETGPKYQRLWATSSHGQTREETRDVSDWSGENKRLEPEESKQLLKKLNELFH</sequence>
<feature type="non-terminal residue" evidence="2">
    <location>
        <position position="85"/>
    </location>
</feature>
<comment type="caution">
    <text evidence="2">The sequence shown here is derived from an EMBL/GenBank/DDBJ whole genome shotgun (WGS) entry which is preliminary data.</text>
</comment>
<dbReference type="AlphaFoldDB" id="A0A1Y2F604"/>
<evidence type="ECO:0000313" key="3">
    <source>
        <dbReference type="Proteomes" id="UP000193685"/>
    </source>
</evidence>
<accession>A0A1Y2F604</accession>
<feature type="compositionally biased region" description="Basic and acidic residues" evidence="1">
    <location>
        <begin position="50"/>
        <end position="72"/>
    </location>
</feature>
<feature type="region of interest" description="Disordered" evidence="1">
    <location>
        <begin position="24"/>
        <end position="72"/>
    </location>
</feature>
<organism evidence="2 3">
    <name type="scientific">Protomyces lactucae-debilis</name>
    <dbReference type="NCBI Taxonomy" id="2754530"/>
    <lineage>
        <taxon>Eukaryota</taxon>
        <taxon>Fungi</taxon>
        <taxon>Dikarya</taxon>
        <taxon>Ascomycota</taxon>
        <taxon>Taphrinomycotina</taxon>
        <taxon>Taphrinomycetes</taxon>
        <taxon>Taphrinales</taxon>
        <taxon>Protomycetaceae</taxon>
        <taxon>Protomyces</taxon>
    </lineage>
</organism>
<protein>
    <submittedName>
        <fullName evidence="2">Uncharacterized protein</fullName>
    </submittedName>
</protein>
<evidence type="ECO:0000313" key="2">
    <source>
        <dbReference type="EMBL" id="ORY79097.1"/>
    </source>
</evidence>
<reference evidence="2 3" key="1">
    <citation type="submission" date="2016-07" db="EMBL/GenBank/DDBJ databases">
        <title>Pervasive Adenine N6-methylation of Active Genes in Fungi.</title>
        <authorList>
            <consortium name="DOE Joint Genome Institute"/>
            <person name="Mondo S.J."/>
            <person name="Dannebaum R.O."/>
            <person name="Kuo R.C."/>
            <person name="Labutti K."/>
            <person name="Haridas S."/>
            <person name="Kuo A."/>
            <person name="Salamov A."/>
            <person name="Ahrendt S.R."/>
            <person name="Lipzen A."/>
            <person name="Sullivan W."/>
            <person name="Andreopoulos W.B."/>
            <person name="Clum A."/>
            <person name="Lindquist E."/>
            <person name="Daum C."/>
            <person name="Ramamoorthy G.K."/>
            <person name="Gryganskyi A."/>
            <person name="Culley D."/>
            <person name="Magnuson J.K."/>
            <person name="James T.Y."/>
            <person name="O'Malley M.A."/>
            <person name="Stajich J.E."/>
            <person name="Spatafora J.W."/>
            <person name="Visel A."/>
            <person name="Grigoriev I.V."/>
        </authorList>
    </citation>
    <scope>NUCLEOTIDE SEQUENCE [LARGE SCALE GENOMIC DNA]</scope>
    <source>
        <strain evidence="2 3">12-1054</strain>
    </source>
</reference>
<proteinExistence type="predicted"/>
<name>A0A1Y2F604_PROLT</name>
<keyword evidence="3" id="KW-1185">Reference proteome</keyword>
<dbReference type="GeneID" id="63786406"/>
<evidence type="ECO:0000256" key="1">
    <source>
        <dbReference type="SAM" id="MobiDB-lite"/>
    </source>
</evidence>
<dbReference type="Proteomes" id="UP000193685">
    <property type="component" value="Unassembled WGS sequence"/>
</dbReference>
<gene>
    <name evidence="2" type="ORF">BCR37DRAFT_382094</name>
</gene>
<dbReference type="RefSeq" id="XP_040723729.1">
    <property type="nucleotide sequence ID" value="XM_040869807.1"/>
</dbReference>